<keyword evidence="5" id="KW-0378">Hydrolase</keyword>
<keyword evidence="3" id="KW-0732">Signal</keyword>
<comment type="caution">
    <text evidence="9">The sequence shown here is derived from an EMBL/GenBank/DDBJ whole genome shotgun (WGS) entry which is preliminary data.</text>
</comment>
<evidence type="ECO:0000256" key="1">
    <source>
        <dbReference type="ARBA" id="ARBA00007074"/>
    </source>
</evidence>
<gene>
    <name evidence="9" type="ORF">GCM10010885_18860</name>
</gene>
<dbReference type="Proteomes" id="UP000637695">
    <property type="component" value="Unassembled WGS sequence"/>
</dbReference>
<evidence type="ECO:0000256" key="3">
    <source>
        <dbReference type="ARBA" id="ARBA00022729"/>
    </source>
</evidence>
<feature type="domain" description="NlpC/P60" evidence="8">
    <location>
        <begin position="79"/>
        <end position="200"/>
    </location>
</feature>
<dbReference type="InterPro" id="IPR000064">
    <property type="entry name" value="NLP_P60_dom"/>
</dbReference>
<name>A0A917NLW0_9BACL</name>
<keyword evidence="10" id="KW-1185">Reference proteome</keyword>
<evidence type="ECO:0000256" key="5">
    <source>
        <dbReference type="ARBA" id="ARBA00022801"/>
    </source>
</evidence>
<dbReference type="PROSITE" id="PS51782">
    <property type="entry name" value="LYSM"/>
    <property type="match status" value="1"/>
</dbReference>
<accession>A0A917NLW0</accession>
<evidence type="ECO:0000256" key="4">
    <source>
        <dbReference type="ARBA" id="ARBA00022737"/>
    </source>
</evidence>
<evidence type="ECO:0000313" key="9">
    <source>
        <dbReference type="EMBL" id="GGJ09936.1"/>
    </source>
</evidence>
<dbReference type="PROSITE" id="PS51935">
    <property type="entry name" value="NLPC_P60"/>
    <property type="match status" value="1"/>
</dbReference>
<protein>
    <submittedName>
        <fullName evidence="9">NLP/P60</fullName>
    </submittedName>
</protein>
<evidence type="ECO:0000256" key="2">
    <source>
        <dbReference type="ARBA" id="ARBA00022670"/>
    </source>
</evidence>
<reference evidence="9" key="2">
    <citation type="submission" date="2020-09" db="EMBL/GenBank/DDBJ databases">
        <authorList>
            <person name="Sun Q."/>
            <person name="Ohkuma M."/>
        </authorList>
    </citation>
    <scope>NUCLEOTIDE SEQUENCE</scope>
    <source>
        <strain evidence="9">JCM 18487</strain>
    </source>
</reference>
<dbReference type="Gene3D" id="3.10.350.10">
    <property type="entry name" value="LysM domain"/>
    <property type="match status" value="1"/>
</dbReference>
<organism evidence="9 10">
    <name type="scientific">Alicyclobacillus cellulosilyticus</name>
    <dbReference type="NCBI Taxonomy" id="1003997"/>
    <lineage>
        <taxon>Bacteria</taxon>
        <taxon>Bacillati</taxon>
        <taxon>Bacillota</taxon>
        <taxon>Bacilli</taxon>
        <taxon>Bacillales</taxon>
        <taxon>Alicyclobacillaceae</taxon>
        <taxon>Alicyclobacillus</taxon>
    </lineage>
</organism>
<dbReference type="Pfam" id="PF01476">
    <property type="entry name" value="LysM"/>
    <property type="match status" value="1"/>
</dbReference>
<evidence type="ECO:0000259" key="7">
    <source>
        <dbReference type="PROSITE" id="PS51782"/>
    </source>
</evidence>
<dbReference type="EMBL" id="BMOY01000031">
    <property type="protein sequence ID" value="GGJ09936.1"/>
    <property type="molecule type" value="Genomic_DNA"/>
</dbReference>
<sequence>MPQVVTVRKGDTLWSISRRYGVSVHQLEQWNGLTDQSVLQIGQSIIVGWVRAAAKATAKPTPSLLSSRSGGTDAEAGAAVLGLQVAMYAEQFIGAPYAWGGESAASGFDCSGLVQFAFAHFGIALGRTSYDQFHAGTAVERAQLAPGDLVFFDTYGPGASHVGIYVGNGRFVHAASGGVRTSNLDDAYWSAHYIGARRVVPG</sequence>
<keyword evidence="2" id="KW-0645">Protease</keyword>
<dbReference type="SMART" id="SM00257">
    <property type="entry name" value="LysM"/>
    <property type="match status" value="1"/>
</dbReference>
<evidence type="ECO:0000259" key="8">
    <source>
        <dbReference type="PROSITE" id="PS51935"/>
    </source>
</evidence>
<dbReference type="InterPro" id="IPR038765">
    <property type="entry name" value="Papain-like_cys_pep_sf"/>
</dbReference>
<reference evidence="9" key="1">
    <citation type="journal article" date="2014" name="Int. J. Syst. Evol. Microbiol.">
        <title>Complete genome sequence of Corynebacterium casei LMG S-19264T (=DSM 44701T), isolated from a smear-ripened cheese.</title>
        <authorList>
            <consortium name="US DOE Joint Genome Institute (JGI-PGF)"/>
            <person name="Walter F."/>
            <person name="Albersmeier A."/>
            <person name="Kalinowski J."/>
            <person name="Ruckert C."/>
        </authorList>
    </citation>
    <scope>NUCLEOTIDE SEQUENCE</scope>
    <source>
        <strain evidence="9">JCM 18487</strain>
    </source>
</reference>
<evidence type="ECO:0000313" key="10">
    <source>
        <dbReference type="Proteomes" id="UP000637695"/>
    </source>
</evidence>
<comment type="similarity">
    <text evidence="1">Belongs to the peptidase C40 family.</text>
</comment>
<dbReference type="AlphaFoldDB" id="A0A917NLW0"/>
<dbReference type="PANTHER" id="PTHR47053:SF1">
    <property type="entry name" value="MUREIN DD-ENDOPEPTIDASE MEPH-RELATED"/>
    <property type="match status" value="1"/>
</dbReference>
<dbReference type="GO" id="GO:0008234">
    <property type="term" value="F:cysteine-type peptidase activity"/>
    <property type="evidence" value="ECO:0007669"/>
    <property type="project" value="UniProtKB-KW"/>
</dbReference>
<dbReference type="PANTHER" id="PTHR47053">
    <property type="entry name" value="MUREIN DD-ENDOPEPTIDASE MEPH-RELATED"/>
    <property type="match status" value="1"/>
</dbReference>
<dbReference type="CDD" id="cd00118">
    <property type="entry name" value="LysM"/>
    <property type="match status" value="1"/>
</dbReference>
<keyword evidence="6" id="KW-0788">Thiol protease</keyword>
<dbReference type="InterPro" id="IPR051202">
    <property type="entry name" value="Peptidase_C40"/>
</dbReference>
<dbReference type="GO" id="GO:0006508">
    <property type="term" value="P:proteolysis"/>
    <property type="evidence" value="ECO:0007669"/>
    <property type="project" value="UniProtKB-KW"/>
</dbReference>
<feature type="domain" description="LysM" evidence="7">
    <location>
        <begin position="3"/>
        <end position="47"/>
    </location>
</feature>
<proteinExistence type="inferred from homology"/>
<dbReference type="InterPro" id="IPR018392">
    <property type="entry name" value="LysM"/>
</dbReference>
<evidence type="ECO:0000256" key="6">
    <source>
        <dbReference type="ARBA" id="ARBA00022807"/>
    </source>
</evidence>
<keyword evidence="4" id="KW-0677">Repeat</keyword>
<dbReference type="SUPFAM" id="SSF54106">
    <property type="entry name" value="LysM domain"/>
    <property type="match status" value="1"/>
</dbReference>
<dbReference type="Gene3D" id="3.90.1720.10">
    <property type="entry name" value="endopeptidase domain like (from Nostoc punctiforme)"/>
    <property type="match status" value="1"/>
</dbReference>
<dbReference type="InterPro" id="IPR036779">
    <property type="entry name" value="LysM_dom_sf"/>
</dbReference>
<dbReference type="Pfam" id="PF00877">
    <property type="entry name" value="NLPC_P60"/>
    <property type="match status" value="1"/>
</dbReference>
<dbReference type="SUPFAM" id="SSF54001">
    <property type="entry name" value="Cysteine proteinases"/>
    <property type="match status" value="1"/>
</dbReference>